<dbReference type="EMBL" id="LRRQ01000099">
    <property type="protein sequence ID" value="OAM89303.1"/>
    <property type="molecule type" value="Genomic_DNA"/>
</dbReference>
<keyword evidence="2" id="KW-1185">Reference proteome</keyword>
<dbReference type="Gene3D" id="3.40.50.150">
    <property type="entry name" value="Vaccinia Virus protein VP39"/>
    <property type="match status" value="1"/>
</dbReference>
<evidence type="ECO:0000313" key="2">
    <source>
        <dbReference type="Proteomes" id="UP000078486"/>
    </source>
</evidence>
<gene>
    <name evidence="1" type="ORF">AW736_13715</name>
</gene>
<dbReference type="STRING" id="1184151.AW736_13715"/>
<dbReference type="AlphaFoldDB" id="A0A178IH14"/>
<keyword evidence="1" id="KW-0489">Methyltransferase</keyword>
<dbReference type="InterPro" id="IPR029063">
    <property type="entry name" value="SAM-dependent_MTases_sf"/>
</dbReference>
<reference evidence="1 2" key="1">
    <citation type="submission" date="2016-01" db="EMBL/GenBank/DDBJ databases">
        <title>High potential of lignocellulose degradation of a new Verrucomicrobia species.</title>
        <authorList>
            <person name="Wang Y."/>
            <person name="Shi Y."/>
            <person name="Qiu Z."/>
            <person name="Liu S."/>
            <person name="Yang H."/>
        </authorList>
    </citation>
    <scope>NUCLEOTIDE SEQUENCE [LARGE SCALE GENOMIC DNA]</scope>
    <source>
        <strain evidence="1 2">TSB47</strain>
    </source>
</reference>
<dbReference type="GO" id="GO:0008168">
    <property type="term" value="F:methyltransferase activity"/>
    <property type="evidence" value="ECO:0007669"/>
    <property type="project" value="UniProtKB-KW"/>
</dbReference>
<name>A0A178IH14_9BACT</name>
<dbReference type="Proteomes" id="UP000078486">
    <property type="component" value="Unassembled WGS sequence"/>
</dbReference>
<keyword evidence="1" id="KW-0808">Transferase</keyword>
<dbReference type="OrthoDB" id="8781114at2"/>
<protein>
    <submittedName>
        <fullName evidence="1">Methyltransferase</fullName>
    </submittedName>
</protein>
<dbReference type="GO" id="GO:0032259">
    <property type="term" value="P:methylation"/>
    <property type="evidence" value="ECO:0007669"/>
    <property type="project" value="UniProtKB-KW"/>
</dbReference>
<comment type="caution">
    <text evidence="1">The sequence shown here is derived from an EMBL/GenBank/DDBJ whole genome shotgun (WGS) entry which is preliminary data.</text>
</comment>
<sequence length="145" mass="16949">MFWFDKNDPRAVFIDKRAESFLADNRKGRKMLHVAPDLVADFTALPFPDRCFSLVVFDPPHLTRNGKTSRMHKKYGSLVGDWREELRQGFSECFRVLKRNGILVFKWNEVDIPVSQILALTPERPLFGNRCGKQSRSHWIVFLKP</sequence>
<accession>A0A178IH14</accession>
<proteinExistence type="predicted"/>
<evidence type="ECO:0000313" key="1">
    <source>
        <dbReference type="EMBL" id="OAM89303.1"/>
    </source>
</evidence>
<dbReference type="SUPFAM" id="SSF53335">
    <property type="entry name" value="S-adenosyl-L-methionine-dependent methyltransferases"/>
    <property type="match status" value="1"/>
</dbReference>
<organism evidence="1 2">
    <name type="scientific">Termitidicoccus mucosus</name>
    <dbReference type="NCBI Taxonomy" id="1184151"/>
    <lineage>
        <taxon>Bacteria</taxon>
        <taxon>Pseudomonadati</taxon>
        <taxon>Verrucomicrobiota</taxon>
        <taxon>Opitutia</taxon>
        <taxon>Opitutales</taxon>
        <taxon>Opitutaceae</taxon>
        <taxon>Termitidicoccus</taxon>
    </lineage>
</organism>